<comment type="caution">
    <text evidence="1">The sequence shown here is derived from an EMBL/GenBank/DDBJ whole genome shotgun (WGS) entry which is preliminary data.</text>
</comment>
<proteinExistence type="predicted"/>
<protein>
    <submittedName>
        <fullName evidence="1">Uncharacterized protein</fullName>
    </submittedName>
</protein>
<reference evidence="1 2" key="2">
    <citation type="submission" date="2014-09" db="EMBL/GenBank/DDBJ databases">
        <authorList>
            <consortium name="NBRP consortium"/>
            <person name="Sawabe T."/>
            <person name="Meirelles P."/>
            <person name="Nakanishi M."/>
            <person name="Sayaka M."/>
            <person name="Hattori M."/>
            <person name="Ohkuma M."/>
        </authorList>
    </citation>
    <scope>NUCLEOTIDE SEQUENCE [LARGE SCALE GENOMIC DNA]</scope>
    <source>
        <strain evidence="1 2">JCM 19240</strain>
    </source>
</reference>
<sequence>MNQQYQKQGFIILLKTTMPQDEKEIKRHLSLDAIGKTYQHRSCANHHDAG</sequence>
<evidence type="ECO:0000313" key="1">
    <source>
        <dbReference type="EMBL" id="GAL34166.1"/>
    </source>
</evidence>
<reference evidence="1 2" key="1">
    <citation type="submission" date="2014-09" db="EMBL/GenBank/DDBJ databases">
        <title>Vibrio maritimus JCM 19240. (C210) whole genome shotgun sequence.</title>
        <authorList>
            <person name="Sawabe T."/>
            <person name="Meirelles P."/>
            <person name="Nakanishi M."/>
            <person name="Sayaka M."/>
            <person name="Hattori M."/>
            <person name="Ohkuma M."/>
        </authorList>
    </citation>
    <scope>NUCLEOTIDE SEQUENCE [LARGE SCALE GENOMIC DNA]</scope>
    <source>
        <strain evidence="1 2">JCM 19240</strain>
    </source>
</reference>
<keyword evidence="2" id="KW-1185">Reference proteome</keyword>
<organism evidence="1 2">
    <name type="scientific">Vibrio maritimus</name>
    <dbReference type="NCBI Taxonomy" id="990268"/>
    <lineage>
        <taxon>Bacteria</taxon>
        <taxon>Pseudomonadati</taxon>
        <taxon>Pseudomonadota</taxon>
        <taxon>Gammaproteobacteria</taxon>
        <taxon>Vibrionales</taxon>
        <taxon>Vibrionaceae</taxon>
        <taxon>Vibrio</taxon>
    </lineage>
</organism>
<evidence type="ECO:0000313" key="2">
    <source>
        <dbReference type="Proteomes" id="UP000029224"/>
    </source>
</evidence>
<gene>
    <name evidence="1" type="ORF">JCM19240_1074</name>
</gene>
<dbReference type="AlphaFoldDB" id="A0A090T2I1"/>
<dbReference type="Proteomes" id="UP000029224">
    <property type="component" value="Unassembled WGS sequence"/>
</dbReference>
<dbReference type="EMBL" id="BBMT01000004">
    <property type="protein sequence ID" value="GAL34166.1"/>
    <property type="molecule type" value="Genomic_DNA"/>
</dbReference>
<name>A0A090T2I1_9VIBR</name>
<accession>A0A090T2I1</accession>